<sequence length="86" mass="8686">MILPNASSAEMDENGAGRSVRWRPHSRPAATASFDGLSEVAARWPARIWVTVRTSGTDAATVVFDDITAGSAPAAAGAAGGPPPPG</sequence>
<feature type="region of interest" description="Disordered" evidence="1">
    <location>
        <begin position="1"/>
        <end position="31"/>
    </location>
</feature>
<accession>A0ABW4IU49</accession>
<organism evidence="2 3">
    <name type="scientific">Streptomyces caeni</name>
    <dbReference type="NCBI Taxonomy" id="2307231"/>
    <lineage>
        <taxon>Bacteria</taxon>
        <taxon>Bacillati</taxon>
        <taxon>Actinomycetota</taxon>
        <taxon>Actinomycetes</taxon>
        <taxon>Kitasatosporales</taxon>
        <taxon>Streptomycetaceae</taxon>
        <taxon>Streptomyces</taxon>
    </lineage>
</organism>
<comment type="caution">
    <text evidence="2">The sequence shown here is derived from an EMBL/GenBank/DDBJ whole genome shotgun (WGS) entry which is preliminary data.</text>
</comment>
<proteinExistence type="predicted"/>
<gene>
    <name evidence="2" type="ORF">ACFSL4_22545</name>
</gene>
<reference evidence="3" key="1">
    <citation type="journal article" date="2019" name="Int. J. Syst. Evol. Microbiol.">
        <title>The Global Catalogue of Microorganisms (GCM) 10K type strain sequencing project: providing services to taxonomists for standard genome sequencing and annotation.</title>
        <authorList>
            <consortium name="The Broad Institute Genomics Platform"/>
            <consortium name="The Broad Institute Genome Sequencing Center for Infectious Disease"/>
            <person name="Wu L."/>
            <person name="Ma J."/>
        </authorList>
    </citation>
    <scope>NUCLEOTIDE SEQUENCE [LARGE SCALE GENOMIC DNA]</scope>
    <source>
        <strain evidence="3">CGMCC 1.12470</strain>
    </source>
</reference>
<evidence type="ECO:0000256" key="1">
    <source>
        <dbReference type="SAM" id="MobiDB-lite"/>
    </source>
</evidence>
<dbReference type="Proteomes" id="UP001597261">
    <property type="component" value="Unassembled WGS sequence"/>
</dbReference>
<name>A0ABW4IU49_9ACTN</name>
<keyword evidence="3" id="KW-1185">Reference proteome</keyword>
<evidence type="ECO:0000313" key="2">
    <source>
        <dbReference type="EMBL" id="MFD1660905.1"/>
    </source>
</evidence>
<evidence type="ECO:0000313" key="3">
    <source>
        <dbReference type="Proteomes" id="UP001597261"/>
    </source>
</evidence>
<dbReference type="EMBL" id="JBHUDX010000064">
    <property type="protein sequence ID" value="MFD1660905.1"/>
    <property type="molecule type" value="Genomic_DNA"/>
</dbReference>
<protein>
    <submittedName>
        <fullName evidence="2">Uncharacterized protein</fullName>
    </submittedName>
</protein>
<dbReference type="RefSeq" id="WP_381085808.1">
    <property type="nucleotide sequence ID" value="NZ_JBHUDX010000064.1"/>
</dbReference>